<evidence type="ECO:0000313" key="3">
    <source>
        <dbReference type="Proteomes" id="UP000581087"/>
    </source>
</evidence>
<gene>
    <name evidence="2" type="ORF">BJ972_000902</name>
</gene>
<reference evidence="2 3" key="1">
    <citation type="submission" date="2020-07" db="EMBL/GenBank/DDBJ databases">
        <title>Sequencing the genomes of 1000 actinobacteria strains.</title>
        <authorList>
            <person name="Klenk H.-P."/>
        </authorList>
    </citation>
    <scope>NUCLEOTIDE SEQUENCE [LARGE SCALE GENOMIC DNA]</scope>
    <source>
        <strain evidence="2 3">DSM 23870</strain>
    </source>
</reference>
<feature type="compositionally biased region" description="Low complexity" evidence="1">
    <location>
        <begin position="1"/>
        <end position="16"/>
    </location>
</feature>
<dbReference type="EMBL" id="JACCBI010000001">
    <property type="protein sequence ID" value="NYD66383.1"/>
    <property type="molecule type" value="Genomic_DNA"/>
</dbReference>
<evidence type="ECO:0000256" key="1">
    <source>
        <dbReference type="SAM" id="MobiDB-lite"/>
    </source>
</evidence>
<organism evidence="2 3">
    <name type="scientific">Agromyces atrinae</name>
    <dbReference type="NCBI Taxonomy" id="592376"/>
    <lineage>
        <taxon>Bacteria</taxon>
        <taxon>Bacillati</taxon>
        <taxon>Actinomycetota</taxon>
        <taxon>Actinomycetes</taxon>
        <taxon>Micrococcales</taxon>
        <taxon>Microbacteriaceae</taxon>
        <taxon>Agromyces</taxon>
    </lineage>
</organism>
<accession>A0A852SCV7</accession>
<protein>
    <submittedName>
        <fullName evidence="2">Uncharacterized protein</fullName>
    </submittedName>
</protein>
<name>A0A852SCV7_9MICO</name>
<evidence type="ECO:0000313" key="2">
    <source>
        <dbReference type="EMBL" id="NYD66383.1"/>
    </source>
</evidence>
<feature type="region of interest" description="Disordered" evidence="1">
    <location>
        <begin position="1"/>
        <end position="44"/>
    </location>
</feature>
<comment type="caution">
    <text evidence="2">The sequence shown here is derived from an EMBL/GenBank/DDBJ whole genome shotgun (WGS) entry which is preliminary data.</text>
</comment>
<feature type="compositionally biased region" description="Low complexity" evidence="1">
    <location>
        <begin position="23"/>
        <end position="44"/>
    </location>
</feature>
<proteinExistence type="predicted"/>
<dbReference type="Proteomes" id="UP000581087">
    <property type="component" value="Unassembled WGS sequence"/>
</dbReference>
<dbReference type="AlphaFoldDB" id="A0A852SCV7"/>
<dbReference type="RefSeq" id="WP_257022708.1">
    <property type="nucleotide sequence ID" value="NZ_JACCBI010000001.1"/>
</dbReference>
<sequence length="44" mass="4284">MAKSSSRSSGKPSKAALSKAGRTLASDSSSKTAKSKAGSKLGKG</sequence>